<sequence>METYRIYYSFKELPSTWNSLVEHDVLLQTSYLKALEEASPSNIQLFYIGVFKDKDLVGGAIVQRVQLYLKDMFRKTKVSCIKELVQDIVSKVLKGNILVVGNLTHTGQHGIFYLKDKIDTAAYLNAVSGALNSLKKEIKTTQNKKIRAFLWKDYFLEDSIHLEKHFFKKQMLYKIAVQPNMIMPVRLQWQTLGDYVGSMTKKYRDRFKRARKKFNAILIEELSLEAVYKEGPRLHELYLNVSNNAKFNTFLLPDNHFYSLKLQLGKRFKIFGYYIDNELVGFYTLLLNNSDLETYFLGYDKAHQYPNQLYLNMLYDMAQYAIENKFSTVVYARTAMEIKSSVGAEPKAMVVYLKHTNGVMNMVLKLIFRLMNPKQNWNERHPFK</sequence>
<proteinExistence type="predicted"/>
<evidence type="ECO:0000313" key="1">
    <source>
        <dbReference type="EMBL" id="GAA3566442.1"/>
    </source>
</evidence>
<evidence type="ECO:0000313" key="2">
    <source>
        <dbReference type="Proteomes" id="UP001500954"/>
    </source>
</evidence>
<dbReference type="InterPro" id="IPR016181">
    <property type="entry name" value="Acyl_CoA_acyltransferase"/>
</dbReference>
<organism evidence="1 2">
    <name type="scientific">Snuella lapsa</name>
    <dbReference type="NCBI Taxonomy" id="870481"/>
    <lineage>
        <taxon>Bacteria</taxon>
        <taxon>Pseudomonadati</taxon>
        <taxon>Bacteroidota</taxon>
        <taxon>Flavobacteriia</taxon>
        <taxon>Flavobacteriales</taxon>
        <taxon>Flavobacteriaceae</taxon>
        <taxon>Snuella</taxon>
    </lineage>
</organism>
<evidence type="ECO:0008006" key="3">
    <source>
        <dbReference type="Google" id="ProtNLM"/>
    </source>
</evidence>
<dbReference type="RefSeq" id="WP_345005395.1">
    <property type="nucleotide sequence ID" value="NZ_BAABCY010000036.1"/>
</dbReference>
<protein>
    <recommendedName>
        <fullName evidence="3">GNAT family N-acetyltransferase</fullName>
    </recommendedName>
</protein>
<dbReference type="Gene3D" id="3.40.630.30">
    <property type="match status" value="1"/>
</dbReference>
<keyword evidence="2" id="KW-1185">Reference proteome</keyword>
<comment type="caution">
    <text evidence="1">The sequence shown here is derived from an EMBL/GenBank/DDBJ whole genome shotgun (WGS) entry which is preliminary data.</text>
</comment>
<dbReference type="Proteomes" id="UP001500954">
    <property type="component" value="Unassembled WGS sequence"/>
</dbReference>
<dbReference type="EMBL" id="BAABCY010000036">
    <property type="protein sequence ID" value="GAA3566442.1"/>
    <property type="molecule type" value="Genomic_DNA"/>
</dbReference>
<dbReference type="SUPFAM" id="SSF55729">
    <property type="entry name" value="Acyl-CoA N-acyltransferases (Nat)"/>
    <property type="match status" value="1"/>
</dbReference>
<gene>
    <name evidence="1" type="ORF">GCM10022395_15980</name>
</gene>
<accession>A0ABP6XHH4</accession>
<name>A0ABP6XHH4_9FLAO</name>
<reference evidence="2" key="1">
    <citation type="journal article" date="2019" name="Int. J. Syst. Evol. Microbiol.">
        <title>The Global Catalogue of Microorganisms (GCM) 10K type strain sequencing project: providing services to taxonomists for standard genome sequencing and annotation.</title>
        <authorList>
            <consortium name="The Broad Institute Genomics Platform"/>
            <consortium name="The Broad Institute Genome Sequencing Center for Infectious Disease"/>
            <person name="Wu L."/>
            <person name="Ma J."/>
        </authorList>
    </citation>
    <scope>NUCLEOTIDE SEQUENCE [LARGE SCALE GENOMIC DNA]</scope>
    <source>
        <strain evidence="2">JCM 17111</strain>
    </source>
</reference>